<dbReference type="RefSeq" id="WP_108372994.1">
    <property type="nucleotide sequence ID" value="NZ_CP028811.1"/>
</dbReference>
<feature type="signal peptide" evidence="1">
    <location>
        <begin position="1"/>
        <end position="23"/>
    </location>
</feature>
<keyword evidence="1" id="KW-0732">Signal</keyword>
<protein>
    <submittedName>
        <fullName evidence="2">Uncharacterized protein</fullName>
    </submittedName>
</protein>
<sequence length="337" mass="37518">MRKSAWGKSGIVALFFLGFAANAQSDATTQELNSLIDDAIFFTDRYITPATDAAVYQAASGWISTPQKSNLWDFTVGVYVNAFLVPQSDRQFRLSNSDFSFFTIDGADTALTPTALGSDEFVTLNGTLNGEPVVVKSPEGVNRETIVYPYVQAALGLWKGTEIVVKYSPEITLKHVNYQVYGAGLKHNLSQYFKRMAAKKISLTALLAYSKEDITVEFLDVQTAYGNLGFTALNSLIDTWQLQLSAAKAFKKLELSAGFIMNTSDFEYEIQGKKGAIEDIVPLHDILNERLRAIYKTKSNYIGELSARYQFSRIYVQTSIAFGKFVNSNISLQYKFK</sequence>
<name>A0A2S0RHJ7_9FLAO</name>
<dbReference type="AlphaFoldDB" id="A0A2S0RHJ7"/>
<reference evidence="2 3" key="1">
    <citation type="submission" date="2018-04" db="EMBL/GenBank/DDBJ databases">
        <title>Genome sequencing of Flavobacterium sp. HYN0048.</title>
        <authorList>
            <person name="Yi H."/>
            <person name="Baek C."/>
        </authorList>
    </citation>
    <scope>NUCLEOTIDE SEQUENCE [LARGE SCALE GENOMIC DNA]</scope>
    <source>
        <strain evidence="2 3">HYN0048</strain>
    </source>
</reference>
<proteinExistence type="predicted"/>
<gene>
    <name evidence="2" type="ORF">HYN48_14530</name>
</gene>
<accession>A0A2S0RHJ7</accession>
<dbReference type="OrthoDB" id="1420433at2"/>
<evidence type="ECO:0000256" key="1">
    <source>
        <dbReference type="SAM" id="SignalP"/>
    </source>
</evidence>
<evidence type="ECO:0000313" key="3">
    <source>
        <dbReference type="Proteomes" id="UP000244193"/>
    </source>
</evidence>
<organism evidence="2 3">
    <name type="scientific">Flavobacterium magnum</name>
    <dbReference type="NCBI Taxonomy" id="2162713"/>
    <lineage>
        <taxon>Bacteria</taxon>
        <taxon>Pseudomonadati</taxon>
        <taxon>Bacteroidota</taxon>
        <taxon>Flavobacteriia</taxon>
        <taxon>Flavobacteriales</taxon>
        <taxon>Flavobacteriaceae</taxon>
        <taxon>Flavobacterium</taxon>
    </lineage>
</organism>
<dbReference type="Pfam" id="PF20230">
    <property type="entry name" value="DUF6588"/>
    <property type="match status" value="1"/>
</dbReference>
<keyword evidence="3" id="KW-1185">Reference proteome</keyword>
<dbReference type="Proteomes" id="UP000244193">
    <property type="component" value="Chromosome"/>
</dbReference>
<dbReference type="KEGG" id="fmg:HYN48_14530"/>
<evidence type="ECO:0000313" key="2">
    <source>
        <dbReference type="EMBL" id="AWA31213.1"/>
    </source>
</evidence>
<feature type="chain" id="PRO_5015695872" evidence="1">
    <location>
        <begin position="24"/>
        <end position="337"/>
    </location>
</feature>
<dbReference type="InterPro" id="IPR046495">
    <property type="entry name" value="DUF6588"/>
</dbReference>
<dbReference type="EMBL" id="CP028811">
    <property type="protein sequence ID" value="AWA31213.1"/>
    <property type="molecule type" value="Genomic_DNA"/>
</dbReference>